<dbReference type="PANTHER" id="PTHR30055">
    <property type="entry name" value="HTH-TYPE TRANSCRIPTIONAL REGULATOR RUTR"/>
    <property type="match status" value="1"/>
</dbReference>
<keyword evidence="1" id="KW-0805">Transcription regulation</keyword>
<accession>A0ABV8HJ23</accession>
<proteinExistence type="predicted"/>
<evidence type="ECO:0000259" key="5">
    <source>
        <dbReference type="PROSITE" id="PS50977"/>
    </source>
</evidence>
<evidence type="ECO:0000313" key="6">
    <source>
        <dbReference type="EMBL" id="MFC4030239.1"/>
    </source>
</evidence>
<dbReference type="SUPFAM" id="SSF46689">
    <property type="entry name" value="Homeodomain-like"/>
    <property type="match status" value="1"/>
</dbReference>
<dbReference type="PANTHER" id="PTHR30055:SF151">
    <property type="entry name" value="TRANSCRIPTIONAL REGULATORY PROTEIN"/>
    <property type="match status" value="1"/>
</dbReference>
<evidence type="ECO:0000256" key="4">
    <source>
        <dbReference type="PROSITE-ProRule" id="PRU00335"/>
    </source>
</evidence>
<evidence type="ECO:0000256" key="2">
    <source>
        <dbReference type="ARBA" id="ARBA00023125"/>
    </source>
</evidence>
<dbReference type="EMBL" id="JBHSBB010000003">
    <property type="protein sequence ID" value="MFC4030239.1"/>
    <property type="molecule type" value="Genomic_DNA"/>
</dbReference>
<dbReference type="InterPro" id="IPR009057">
    <property type="entry name" value="Homeodomain-like_sf"/>
</dbReference>
<dbReference type="InterPro" id="IPR036271">
    <property type="entry name" value="Tet_transcr_reg_TetR-rel_C_sf"/>
</dbReference>
<feature type="DNA-binding region" description="H-T-H motif" evidence="4">
    <location>
        <begin position="29"/>
        <end position="48"/>
    </location>
</feature>
<evidence type="ECO:0000256" key="1">
    <source>
        <dbReference type="ARBA" id="ARBA00023015"/>
    </source>
</evidence>
<evidence type="ECO:0000256" key="3">
    <source>
        <dbReference type="ARBA" id="ARBA00023163"/>
    </source>
</evidence>
<organism evidence="6 7">
    <name type="scientific">Streptomyces polygonati</name>
    <dbReference type="NCBI Taxonomy" id="1617087"/>
    <lineage>
        <taxon>Bacteria</taxon>
        <taxon>Bacillati</taxon>
        <taxon>Actinomycetota</taxon>
        <taxon>Actinomycetes</taxon>
        <taxon>Kitasatosporales</taxon>
        <taxon>Streptomycetaceae</taxon>
        <taxon>Streptomyces</taxon>
    </lineage>
</organism>
<dbReference type="Proteomes" id="UP001595765">
    <property type="component" value="Unassembled WGS sequence"/>
</dbReference>
<dbReference type="SUPFAM" id="SSF48498">
    <property type="entry name" value="Tetracyclin repressor-like, C-terminal domain"/>
    <property type="match status" value="1"/>
</dbReference>
<protein>
    <submittedName>
        <fullName evidence="6">TetR/AcrR family transcriptional regulator</fullName>
    </submittedName>
</protein>
<dbReference type="Pfam" id="PF02909">
    <property type="entry name" value="TetR_C_1"/>
    <property type="match status" value="1"/>
</dbReference>
<keyword evidence="3" id="KW-0804">Transcription</keyword>
<dbReference type="InterPro" id="IPR001647">
    <property type="entry name" value="HTH_TetR"/>
</dbReference>
<keyword evidence="7" id="KW-1185">Reference proteome</keyword>
<dbReference type="InterPro" id="IPR004111">
    <property type="entry name" value="Repressor_TetR_C"/>
</dbReference>
<reference evidence="7" key="1">
    <citation type="journal article" date="2019" name="Int. J. Syst. Evol. Microbiol.">
        <title>The Global Catalogue of Microorganisms (GCM) 10K type strain sequencing project: providing services to taxonomists for standard genome sequencing and annotation.</title>
        <authorList>
            <consortium name="The Broad Institute Genomics Platform"/>
            <consortium name="The Broad Institute Genome Sequencing Center for Infectious Disease"/>
            <person name="Wu L."/>
            <person name="Ma J."/>
        </authorList>
    </citation>
    <scope>NUCLEOTIDE SEQUENCE [LARGE SCALE GENOMIC DNA]</scope>
    <source>
        <strain evidence="7">CGMCC 4.7237</strain>
    </source>
</reference>
<comment type="caution">
    <text evidence="6">The sequence shown here is derived from an EMBL/GenBank/DDBJ whole genome shotgun (WGS) entry which is preliminary data.</text>
</comment>
<evidence type="ECO:0000313" key="7">
    <source>
        <dbReference type="Proteomes" id="UP001595765"/>
    </source>
</evidence>
<dbReference type="PROSITE" id="PS50977">
    <property type="entry name" value="HTH_TETR_2"/>
    <property type="match status" value="1"/>
</dbReference>
<sequence>MGAKARLSRDELVSTALALADAEGLDAVTTRRVAQHHGATPMALYRHFRDKEAILDALAERLLSLVTVPDPDSRPWHEQLQEVLDALLPALREHPEVAGLVMTRILASEPGLALTERTLALLAEGGFPVDEAAEIASQVLCALVTLAISEPGRTDADRAAQDAHVEAKRAALATLSPTRYPYLVAAADSLAGCASHDLYYTRGSARIIAGIRAGARTR</sequence>
<dbReference type="PRINTS" id="PR00455">
    <property type="entry name" value="HTHTETR"/>
</dbReference>
<gene>
    <name evidence="6" type="ORF">ACFO3J_02000</name>
</gene>
<dbReference type="InterPro" id="IPR050109">
    <property type="entry name" value="HTH-type_TetR-like_transc_reg"/>
</dbReference>
<keyword evidence="2 4" id="KW-0238">DNA-binding</keyword>
<feature type="domain" description="HTH tetR-type" evidence="5">
    <location>
        <begin position="6"/>
        <end position="66"/>
    </location>
</feature>
<name>A0ABV8HJ23_9ACTN</name>
<dbReference type="Pfam" id="PF00440">
    <property type="entry name" value="TetR_N"/>
    <property type="match status" value="1"/>
</dbReference>
<dbReference type="RefSeq" id="WP_386425381.1">
    <property type="nucleotide sequence ID" value="NZ_JBHSBB010000003.1"/>
</dbReference>
<dbReference type="Gene3D" id="1.10.357.10">
    <property type="entry name" value="Tetracycline Repressor, domain 2"/>
    <property type="match status" value="1"/>
</dbReference>